<keyword evidence="16" id="KW-1185">Reference proteome</keyword>
<dbReference type="GO" id="GO:0006869">
    <property type="term" value="P:lipid transport"/>
    <property type="evidence" value="ECO:0007669"/>
    <property type="project" value="UniProtKB-KW"/>
</dbReference>
<dbReference type="InterPro" id="IPR000008">
    <property type="entry name" value="C2_dom"/>
</dbReference>
<dbReference type="CDD" id="cd04052">
    <property type="entry name" value="C2B_Tricalbin-like"/>
    <property type="match status" value="1"/>
</dbReference>
<evidence type="ECO:0000256" key="10">
    <source>
        <dbReference type="ARBA" id="ARBA00023136"/>
    </source>
</evidence>
<dbReference type="PROSITE" id="PS50004">
    <property type="entry name" value="C2"/>
    <property type="match status" value="2"/>
</dbReference>
<dbReference type="PROSITE" id="PS51847">
    <property type="entry name" value="SMP"/>
    <property type="match status" value="1"/>
</dbReference>
<evidence type="ECO:0000256" key="3">
    <source>
        <dbReference type="ARBA" id="ARBA00022553"/>
    </source>
</evidence>
<dbReference type="AlphaFoldDB" id="A0AA39Q5N2"/>
<gene>
    <name evidence="15" type="ORF">EDD18DRAFT_1309261</name>
</gene>
<dbReference type="Pfam" id="PF25669">
    <property type="entry name" value="SMP_MUG190-like"/>
    <property type="match status" value="1"/>
</dbReference>
<dbReference type="InterPro" id="IPR037767">
    <property type="entry name" value="C2A_Mug190-like"/>
</dbReference>
<feature type="compositionally biased region" description="Low complexity" evidence="11">
    <location>
        <begin position="614"/>
        <end position="623"/>
    </location>
</feature>
<dbReference type="InterPro" id="IPR035892">
    <property type="entry name" value="C2_domain_sf"/>
</dbReference>
<feature type="region of interest" description="Disordered" evidence="11">
    <location>
        <begin position="662"/>
        <end position="685"/>
    </location>
</feature>
<keyword evidence="5" id="KW-0677">Repeat</keyword>
<feature type="region of interest" description="Disordered" evidence="11">
    <location>
        <begin position="609"/>
        <end position="642"/>
    </location>
</feature>
<dbReference type="EMBL" id="JAUEPU010000014">
    <property type="protein sequence ID" value="KAK0496712.1"/>
    <property type="molecule type" value="Genomic_DNA"/>
</dbReference>
<keyword evidence="4 12" id="KW-0812">Transmembrane</keyword>
<evidence type="ECO:0000256" key="11">
    <source>
        <dbReference type="SAM" id="MobiDB-lite"/>
    </source>
</evidence>
<dbReference type="InterPro" id="IPR057349">
    <property type="entry name" value="C2_Mug190_3rd"/>
</dbReference>
<feature type="region of interest" description="Disordered" evidence="11">
    <location>
        <begin position="1030"/>
        <end position="1050"/>
    </location>
</feature>
<keyword evidence="3" id="KW-0597">Phosphoprotein</keyword>
<dbReference type="CDD" id="cd21676">
    <property type="entry name" value="SMP_Mug190"/>
    <property type="match status" value="1"/>
</dbReference>
<evidence type="ECO:0000259" key="14">
    <source>
        <dbReference type="PROSITE" id="PS51847"/>
    </source>
</evidence>
<reference evidence="15" key="1">
    <citation type="submission" date="2023-06" db="EMBL/GenBank/DDBJ databases">
        <authorList>
            <consortium name="Lawrence Berkeley National Laboratory"/>
            <person name="Ahrendt S."/>
            <person name="Sahu N."/>
            <person name="Indic B."/>
            <person name="Wong-Bajracharya J."/>
            <person name="Merenyi Z."/>
            <person name="Ke H.-M."/>
            <person name="Monk M."/>
            <person name="Kocsube S."/>
            <person name="Drula E."/>
            <person name="Lipzen A."/>
            <person name="Balint B."/>
            <person name="Henrissat B."/>
            <person name="Andreopoulos B."/>
            <person name="Martin F.M."/>
            <person name="Harder C.B."/>
            <person name="Rigling D."/>
            <person name="Ford K.L."/>
            <person name="Foster G.D."/>
            <person name="Pangilinan J."/>
            <person name="Papanicolaou A."/>
            <person name="Barry K."/>
            <person name="LaButti K."/>
            <person name="Viragh M."/>
            <person name="Koriabine M."/>
            <person name="Yan M."/>
            <person name="Riley R."/>
            <person name="Champramary S."/>
            <person name="Plett K.L."/>
            <person name="Tsai I.J."/>
            <person name="Slot J."/>
            <person name="Sipos G."/>
            <person name="Plett J."/>
            <person name="Nagy L.G."/>
            <person name="Grigoriev I.V."/>
        </authorList>
    </citation>
    <scope>NUCLEOTIDE SEQUENCE</scope>
    <source>
        <strain evidence="15">HWK02</strain>
    </source>
</reference>
<sequence>MDERNSERHPVPTIHAYNDEKRAREDVPVSSPTSPTSKTKATSSSDQPANDKTEMMNRMAGPKEKPTDKVKNREGERTVKDPTTGLDVTIKDSDFKDSPAQTAPNAARPGNISLQPYLPAPAPSLSPLLVMFDYLQLGLTVAFILIWFFFGFPKGRCTFIAAVGFASVCAVSIVQRKLEKEVERVRVEMHRARGVKYAPPTPESAEWLNAFVRTIWGLVNPDMFISIADMVEDIMQQSLPGFVDAVRISNIGQGDNPFRIVSMRALPDRPTDSEYPREEWIDQGTNQLMEQAEADKAKGLDADQSGDYVNYEVAFAYQALPGQGSKLRSKNIHLLVEFFLGIYDWLHIPVPIWIQVEGIVGTVRLRIQFISEAPFVRNITFTFMGVPAVEVSAIPMAKVLPNVLDLPLVSRFVKMAIAAGTAEFVAPKSMTLNMQEMLSGAAIGDTRAKGVFLINIHHAEGLSAQDSNGRSDPYIVLAYAKFGKPLYSTRIVLGDLNPIYEETTALLVTDDEIKTEEDVSLLLWDSDQHSADDLIGRVQIPVKELMKCHNKMIRRSDKLAGFEDADKMDGSFTVRQISFWSIGYFDKVPLKKDLEQPIMCYANMSSEMEMRPGDAAPNPAAKDLPPPPPDVQRTPPDPEYPSGILSVIIHQINNLELQNLSGAGGKEREGQAGQDTDEPSEQSDNLPSAYCEIILNDDMVYKTRVKQYTSMPFFEAGTEKFIRDWQSTVIRLVVRDSRLREKDPILGSRQFEVTRLFSITEGIGFGRMNVSLLFRGVKCQLPRQMLGWDTGTVEILEPIKFSLSPSANSNKIVVSTTDSTETLPASPTSDESGVDVVWDFSAEQLRLPVYSRYATSLTFEISGGGSFLGRKSNPQALALLWLKDVVEDEETDIEIPVVVGNDLRQLRQNVLYDLTEEGKASMNEFTAKTHEFQIIGHIRTRIRLDRGLDEDHETHAKTQARRHAFETYDHVEGEALVAERNAHAYDDGVIDPEEKKALDRAHKRQLANRQRGINGFRPYRTGKWMKEGLKNRLIPNKGSSKREPTVQSEA</sequence>
<feature type="domain" description="C2" evidence="13">
    <location>
        <begin position="625"/>
        <end position="772"/>
    </location>
</feature>
<feature type="domain" description="C2" evidence="13">
    <location>
        <begin position="426"/>
        <end position="557"/>
    </location>
</feature>
<evidence type="ECO:0000256" key="2">
    <source>
        <dbReference type="ARBA" id="ARBA00022448"/>
    </source>
</evidence>
<feature type="compositionally biased region" description="Pro residues" evidence="11">
    <location>
        <begin position="624"/>
        <end position="639"/>
    </location>
</feature>
<keyword evidence="10 12" id="KW-0472">Membrane</keyword>
<evidence type="ECO:0000256" key="5">
    <source>
        <dbReference type="ARBA" id="ARBA00022737"/>
    </source>
</evidence>
<dbReference type="GO" id="GO:0061817">
    <property type="term" value="P:endoplasmic reticulum-plasma membrane tethering"/>
    <property type="evidence" value="ECO:0007669"/>
    <property type="project" value="InterPro"/>
</dbReference>
<evidence type="ECO:0000313" key="16">
    <source>
        <dbReference type="Proteomes" id="UP001175228"/>
    </source>
</evidence>
<proteinExistence type="predicted"/>
<feature type="domain" description="SMP-LTD" evidence="14">
    <location>
        <begin position="201"/>
        <end position="435"/>
    </location>
</feature>
<feature type="compositionally biased region" description="Basic and acidic residues" evidence="11">
    <location>
        <begin position="17"/>
        <end position="27"/>
    </location>
</feature>
<evidence type="ECO:0000256" key="6">
    <source>
        <dbReference type="ARBA" id="ARBA00022824"/>
    </source>
</evidence>
<dbReference type="InterPro" id="IPR031468">
    <property type="entry name" value="SMP_LBD"/>
</dbReference>
<evidence type="ECO:0000256" key="9">
    <source>
        <dbReference type="ARBA" id="ARBA00023121"/>
    </source>
</evidence>
<comment type="caution">
    <text evidence="15">The sequence shown here is derived from an EMBL/GenBank/DDBJ whole genome shotgun (WGS) entry which is preliminary data.</text>
</comment>
<evidence type="ECO:0000313" key="15">
    <source>
        <dbReference type="EMBL" id="KAK0496712.1"/>
    </source>
</evidence>
<feature type="region of interest" description="Disordered" evidence="11">
    <location>
        <begin position="1"/>
        <end position="112"/>
    </location>
</feature>
<dbReference type="Gene3D" id="2.60.40.150">
    <property type="entry name" value="C2 domain"/>
    <property type="match status" value="2"/>
</dbReference>
<protein>
    <recommendedName>
        <fullName evidence="17">Meiotically up-regulated gene 190 protein</fullName>
    </recommendedName>
</protein>
<dbReference type="GO" id="GO:0008289">
    <property type="term" value="F:lipid binding"/>
    <property type="evidence" value="ECO:0007669"/>
    <property type="project" value="UniProtKB-KW"/>
</dbReference>
<evidence type="ECO:0000256" key="12">
    <source>
        <dbReference type="SAM" id="Phobius"/>
    </source>
</evidence>
<name>A0AA39Q5N2_9AGAR</name>
<dbReference type="SUPFAM" id="SSF49562">
    <property type="entry name" value="C2 domain (Calcium/lipid-binding domain, CaLB)"/>
    <property type="match status" value="2"/>
</dbReference>
<accession>A0AA39Q5N2</accession>
<evidence type="ECO:0000256" key="8">
    <source>
        <dbReference type="ARBA" id="ARBA00023055"/>
    </source>
</evidence>
<keyword evidence="7 12" id="KW-1133">Transmembrane helix</keyword>
<dbReference type="PANTHER" id="PTHR47348:SF3">
    <property type="entry name" value="MEIOTICALLY UP-REGULATED GENE 190 PROTEIN"/>
    <property type="match status" value="1"/>
</dbReference>
<feature type="compositionally biased region" description="Low complexity" evidence="11">
    <location>
        <begin position="30"/>
        <end position="45"/>
    </location>
</feature>
<evidence type="ECO:0000256" key="4">
    <source>
        <dbReference type="ARBA" id="ARBA00022692"/>
    </source>
</evidence>
<feature type="transmembrane region" description="Helical" evidence="12">
    <location>
        <begin position="158"/>
        <end position="174"/>
    </location>
</feature>
<feature type="compositionally biased region" description="Basic and acidic residues" evidence="11">
    <location>
        <begin position="1"/>
        <end position="10"/>
    </location>
</feature>
<dbReference type="CDD" id="cd04041">
    <property type="entry name" value="C2A_fungal"/>
    <property type="match status" value="1"/>
</dbReference>
<dbReference type="Proteomes" id="UP001175228">
    <property type="component" value="Unassembled WGS sequence"/>
</dbReference>
<keyword evidence="8" id="KW-0445">Lipid transport</keyword>
<comment type="subcellular location">
    <subcellularLocation>
        <location evidence="1">Endoplasmic reticulum membrane</location>
    </subcellularLocation>
</comment>
<evidence type="ECO:0000256" key="7">
    <source>
        <dbReference type="ARBA" id="ARBA00022989"/>
    </source>
</evidence>
<dbReference type="GO" id="GO:0005789">
    <property type="term" value="C:endoplasmic reticulum membrane"/>
    <property type="evidence" value="ECO:0007669"/>
    <property type="project" value="UniProtKB-SubCell"/>
</dbReference>
<feature type="transmembrane region" description="Helical" evidence="12">
    <location>
        <begin position="134"/>
        <end position="152"/>
    </location>
</feature>
<organism evidence="15 16">
    <name type="scientific">Armillaria luteobubalina</name>
    <dbReference type="NCBI Taxonomy" id="153913"/>
    <lineage>
        <taxon>Eukaryota</taxon>
        <taxon>Fungi</taxon>
        <taxon>Dikarya</taxon>
        <taxon>Basidiomycota</taxon>
        <taxon>Agaricomycotina</taxon>
        <taxon>Agaricomycetes</taxon>
        <taxon>Agaricomycetidae</taxon>
        <taxon>Agaricales</taxon>
        <taxon>Marasmiineae</taxon>
        <taxon>Physalacriaceae</taxon>
        <taxon>Armillaria</taxon>
    </lineage>
</organism>
<feature type="compositionally biased region" description="Basic and acidic residues" evidence="11">
    <location>
        <begin position="49"/>
        <end position="80"/>
    </location>
</feature>
<evidence type="ECO:0000259" key="13">
    <source>
        <dbReference type="PROSITE" id="PS50004"/>
    </source>
</evidence>
<keyword evidence="2" id="KW-0813">Transport</keyword>
<evidence type="ECO:0008006" key="17">
    <source>
        <dbReference type="Google" id="ProtNLM"/>
    </source>
</evidence>
<keyword evidence="6" id="KW-0256">Endoplasmic reticulum</keyword>
<dbReference type="PANTHER" id="PTHR47348">
    <property type="entry name" value="MEIOTICALLY UP-REGULATED GENE 190 PROTEIN"/>
    <property type="match status" value="1"/>
</dbReference>
<keyword evidence="9" id="KW-0446">Lipid-binding</keyword>
<dbReference type="Pfam" id="PF25331">
    <property type="entry name" value="C2_Mug190_3rd"/>
    <property type="match status" value="1"/>
</dbReference>
<dbReference type="SMART" id="SM00239">
    <property type="entry name" value="C2"/>
    <property type="match status" value="2"/>
</dbReference>
<dbReference type="InterPro" id="IPR037765">
    <property type="entry name" value="C2B_Tricalbin"/>
</dbReference>
<evidence type="ECO:0000256" key="1">
    <source>
        <dbReference type="ARBA" id="ARBA00004586"/>
    </source>
</evidence>
<dbReference type="Pfam" id="PF00168">
    <property type="entry name" value="C2"/>
    <property type="match status" value="2"/>
</dbReference>